<reference evidence="2 3" key="1">
    <citation type="journal article" date="2020" name="Int. J. Syst. Evol. Microbiol.">
        <title>Paraburkholderia madseniana sp. nov., a phenolic acid-degrading bacterium isolated from acidic forest soil.</title>
        <authorList>
            <person name="Wilhelm R.C."/>
            <person name="Murphy S.J.L."/>
            <person name="Feriancek N.M."/>
            <person name="Karasz D.C."/>
            <person name="DeRito C.M."/>
            <person name="Newman J.D."/>
            <person name="Buckley D.H."/>
        </authorList>
    </citation>
    <scope>NUCLEOTIDE SEQUENCE [LARGE SCALE GENOMIC DNA]</scope>
    <source>
        <strain evidence="2 3">RP11</strain>
    </source>
</reference>
<name>A0A6N6W3E7_9BURK</name>
<dbReference type="AlphaFoldDB" id="A0A6N6W3E7"/>
<evidence type="ECO:0000313" key="3">
    <source>
        <dbReference type="Proteomes" id="UP000463700"/>
    </source>
</evidence>
<feature type="domain" description="Integrase DNA-binding" evidence="1">
    <location>
        <begin position="13"/>
        <end position="78"/>
    </location>
</feature>
<dbReference type="RefSeq" id="WP_154566988.1">
    <property type="nucleotide sequence ID" value="NZ_JAMXWG010000068.1"/>
</dbReference>
<dbReference type="Proteomes" id="UP000463700">
    <property type="component" value="Unassembled WGS sequence"/>
</dbReference>
<dbReference type="InterPro" id="IPR038488">
    <property type="entry name" value="Integrase_DNA-bd_sf"/>
</dbReference>
<dbReference type="InterPro" id="IPR025166">
    <property type="entry name" value="Integrase_DNA_bind_dom"/>
</dbReference>
<organism evidence="2 3">
    <name type="scientific">Paraburkholderia madseniana</name>
    <dbReference type="NCBI Taxonomy" id="2599607"/>
    <lineage>
        <taxon>Bacteria</taxon>
        <taxon>Pseudomonadati</taxon>
        <taxon>Pseudomonadota</taxon>
        <taxon>Betaproteobacteria</taxon>
        <taxon>Burkholderiales</taxon>
        <taxon>Burkholderiaceae</taxon>
        <taxon>Paraburkholderia</taxon>
    </lineage>
</organism>
<sequence>MKFDARRAKLLQPQQHIAFDDFPGLRLEATATRRTWTYRYRSPLDGHMRQIKLGDWPAMPLAAAVVKWETKRGIRDTGEEALSH</sequence>
<gene>
    <name evidence="2" type="ORF">FSO04_40235</name>
</gene>
<dbReference type="Pfam" id="PF13356">
    <property type="entry name" value="Arm-DNA-bind_3"/>
    <property type="match status" value="1"/>
</dbReference>
<dbReference type="EMBL" id="VOSW01000133">
    <property type="protein sequence ID" value="KAE8754324.1"/>
    <property type="molecule type" value="Genomic_DNA"/>
</dbReference>
<proteinExistence type="predicted"/>
<dbReference type="Gene3D" id="3.30.160.390">
    <property type="entry name" value="Integrase, DNA-binding domain"/>
    <property type="match status" value="1"/>
</dbReference>
<dbReference type="OrthoDB" id="9775880at2"/>
<evidence type="ECO:0000313" key="2">
    <source>
        <dbReference type="EMBL" id="KAE8754324.1"/>
    </source>
</evidence>
<evidence type="ECO:0000259" key="1">
    <source>
        <dbReference type="Pfam" id="PF13356"/>
    </source>
</evidence>
<accession>A0A6N6W3E7</accession>
<protein>
    <submittedName>
        <fullName evidence="2">DUF4102 domain-containing protein</fullName>
    </submittedName>
</protein>
<comment type="caution">
    <text evidence="2">The sequence shown here is derived from an EMBL/GenBank/DDBJ whole genome shotgun (WGS) entry which is preliminary data.</text>
</comment>